<comment type="function">
    <text evidence="8">Transfers a GMP moiety from GTP to Mo-molybdopterin (Mo-MPT) cofactor (Moco or molybdenum cofactor) to form Mo-molybdopterin guanine dinucleotide (Mo-MGD) cofactor.</text>
</comment>
<dbReference type="InterPro" id="IPR013482">
    <property type="entry name" value="Molybde_CF_guanTrfase"/>
</dbReference>
<evidence type="ECO:0000256" key="7">
    <source>
        <dbReference type="ARBA" id="ARBA00023150"/>
    </source>
</evidence>
<dbReference type="PANTHER" id="PTHR19136:SF81">
    <property type="entry name" value="MOLYBDENUM COFACTOR GUANYLYLTRANSFERASE"/>
    <property type="match status" value="1"/>
</dbReference>
<keyword evidence="2 8" id="KW-0808">Transferase</keyword>
<dbReference type="EMBL" id="JAVDTT010000005">
    <property type="protein sequence ID" value="MDR6843060.1"/>
    <property type="molecule type" value="Genomic_DNA"/>
</dbReference>
<evidence type="ECO:0000256" key="3">
    <source>
        <dbReference type="ARBA" id="ARBA00022723"/>
    </source>
</evidence>
<feature type="binding site" evidence="8">
    <location>
        <position position="40"/>
    </location>
    <ligand>
        <name>GTP</name>
        <dbReference type="ChEBI" id="CHEBI:37565"/>
    </ligand>
</feature>
<dbReference type="GO" id="GO:0061603">
    <property type="term" value="F:molybdenum cofactor guanylyltransferase activity"/>
    <property type="evidence" value="ECO:0007669"/>
    <property type="project" value="UniProtKB-EC"/>
</dbReference>
<dbReference type="Pfam" id="PF12804">
    <property type="entry name" value="NTP_transf_3"/>
    <property type="match status" value="1"/>
</dbReference>
<accession>A0ABU1RXJ8</accession>
<dbReference type="EC" id="2.7.7.77" evidence="8"/>
<evidence type="ECO:0000256" key="6">
    <source>
        <dbReference type="ARBA" id="ARBA00023134"/>
    </source>
</evidence>
<name>A0ABU1RXJ8_9GAMM</name>
<dbReference type="SUPFAM" id="SSF53448">
    <property type="entry name" value="Nucleotide-diphospho-sugar transferases"/>
    <property type="match status" value="1"/>
</dbReference>
<keyword evidence="11" id="KW-1185">Reference proteome</keyword>
<comment type="similarity">
    <text evidence="8">Belongs to the MobA family.</text>
</comment>
<comment type="cofactor">
    <cofactor evidence="8">
        <name>Mg(2+)</name>
        <dbReference type="ChEBI" id="CHEBI:18420"/>
    </cofactor>
</comment>
<dbReference type="Proteomes" id="UP001254759">
    <property type="component" value="Unassembled WGS sequence"/>
</dbReference>
<gene>
    <name evidence="8" type="primary">mobA</name>
    <name evidence="10" type="ORF">J2W94_003367</name>
</gene>
<keyword evidence="3 8" id="KW-0479">Metal-binding</keyword>
<keyword evidence="6 8" id="KW-0342">GTP-binding</keyword>
<keyword evidence="1 8" id="KW-0963">Cytoplasm</keyword>
<keyword evidence="7 8" id="KW-0501">Molybdenum cofactor biosynthesis</keyword>
<dbReference type="HAMAP" id="MF_00316">
    <property type="entry name" value="MobA"/>
    <property type="match status" value="1"/>
</dbReference>
<keyword evidence="10" id="KW-0548">Nucleotidyltransferase</keyword>
<dbReference type="PANTHER" id="PTHR19136">
    <property type="entry name" value="MOLYBDENUM COFACTOR GUANYLYLTRANSFERASE"/>
    <property type="match status" value="1"/>
</dbReference>
<feature type="binding site" evidence="8">
    <location>
        <begin position="28"/>
        <end position="30"/>
    </location>
    <ligand>
        <name>GTP</name>
        <dbReference type="ChEBI" id="CHEBI:37565"/>
    </ligand>
</feature>
<feature type="binding site" evidence="8">
    <location>
        <position position="116"/>
    </location>
    <ligand>
        <name>GTP</name>
        <dbReference type="ChEBI" id="CHEBI:37565"/>
    </ligand>
</feature>
<keyword evidence="4 8" id="KW-0547">Nucleotide-binding</keyword>
<organism evidence="10 11">
    <name type="scientific">Pseudoxanthomonas sacheonensis</name>
    <dbReference type="NCBI Taxonomy" id="443615"/>
    <lineage>
        <taxon>Bacteria</taxon>
        <taxon>Pseudomonadati</taxon>
        <taxon>Pseudomonadota</taxon>
        <taxon>Gammaproteobacteria</taxon>
        <taxon>Lysobacterales</taxon>
        <taxon>Lysobacteraceae</taxon>
        <taxon>Pseudoxanthomonas</taxon>
    </lineage>
</organism>
<comment type="caution">
    <text evidence="10">The sequence shown here is derived from an EMBL/GenBank/DDBJ whole genome shotgun (WGS) entry which is preliminary data.</text>
</comment>
<proteinExistence type="inferred from homology"/>
<protein>
    <recommendedName>
        <fullName evidence="8">Molybdenum cofactor guanylyltransferase</fullName>
        <shortName evidence="8">MoCo guanylyltransferase</shortName>
        <ecNumber evidence="8">2.7.7.77</ecNumber>
    </recommendedName>
    <alternativeName>
        <fullName evidence="8">GTP:molybdopterin guanylyltransferase</fullName>
    </alternativeName>
    <alternativeName>
        <fullName evidence="8">Mo-MPT guanylyltransferase</fullName>
    </alternativeName>
    <alternativeName>
        <fullName evidence="8">Molybdopterin guanylyltransferase</fullName>
    </alternativeName>
    <alternativeName>
        <fullName evidence="8">Molybdopterin-guanine dinucleotide synthase</fullName>
        <shortName evidence="8">MGD synthase</shortName>
    </alternativeName>
</protein>
<reference evidence="10 11" key="1">
    <citation type="submission" date="2023-07" db="EMBL/GenBank/DDBJ databases">
        <title>Sorghum-associated microbial communities from plants grown in Nebraska, USA.</title>
        <authorList>
            <person name="Schachtman D."/>
        </authorList>
    </citation>
    <scope>NUCLEOTIDE SEQUENCE [LARGE SCALE GENOMIC DNA]</scope>
    <source>
        <strain evidence="10 11">BE107</strain>
    </source>
</reference>
<dbReference type="RefSeq" id="WP_310095887.1">
    <property type="nucleotide sequence ID" value="NZ_JAVDTT010000005.1"/>
</dbReference>
<evidence type="ECO:0000256" key="1">
    <source>
        <dbReference type="ARBA" id="ARBA00022490"/>
    </source>
</evidence>
<feature type="binding site" evidence="8">
    <location>
        <position position="116"/>
    </location>
    <ligand>
        <name>Mg(2+)</name>
        <dbReference type="ChEBI" id="CHEBI:18420"/>
    </ligand>
</feature>
<comment type="domain">
    <text evidence="8">The N-terminal domain determines nucleotide recognition and specific binding, while the C-terminal domain determines the specific binding to the target protein.</text>
</comment>
<evidence type="ECO:0000259" key="9">
    <source>
        <dbReference type="Pfam" id="PF12804"/>
    </source>
</evidence>
<dbReference type="CDD" id="cd02503">
    <property type="entry name" value="MobA"/>
    <property type="match status" value="1"/>
</dbReference>
<keyword evidence="5 8" id="KW-0460">Magnesium</keyword>
<dbReference type="InterPro" id="IPR029044">
    <property type="entry name" value="Nucleotide-diphossugar_trans"/>
</dbReference>
<evidence type="ECO:0000256" key="2">
    <source>
        <dbReference type="ARBA" id="ARBA00022679"/>
    </source>
</evidence>
<comment type="subunit">
    <text evidence="8">Monomer.</text>
</comment>
<evidence type="ECO:0000313" key="10">
    <source>
        <dbReference type="EMBL" id="MDR6843060.1"/>
    </source>
</evidence>
<feature type="domain" description="MobA-like NTP transferase" evidence="9">
    <location>
        <begin position="25"/>
        <end position="182"/>
    </location>
</feature>
<comment type="subcellular location">
    <subcellularLocation>
        <location evidence="8">Cytoplasm</location>
    </subcellularLocation>
</comment>
<comment type="catalytic activity">
    <reaction evidence="8">
        <text>Mo-molybdopterin + GTP + H(+) = Mo-molybdopterin guanine dinucleotide + diphosphate</text>
        <dbReference type="Rhea" id="RHEA:34243"/>
        <dbReference type="ChEBI" id="CHEBI:15378"/>
        <dbReference type="ChEBI" id="CHEBI:33019"/>
        <dbReference type="ChEBI" id="CHEBI:37565"/>
        <dbReference type="ChEBI" id="CHEBI:71302"/>
        <dbReference type="ChEBI" id="CHEBI:71310"/>
        <dbReference type="EC" id="2.7.7.77"/>
    </reaction>
</comment>
<evidence type="ECO:0000313" key="11">
    <source>
        <dbReference type="Proteomes" id="UP001254759"/>
    </source>
</evidence>
<comment type="caution">
    <text evidence="8">Lacks conserved residue(s) required for the propagation of feature annotation.</text>
</comment>
<dbReference type="InterPro" id="IPR025877">
    <property type="entry name" value="MobA-like_NTP_Trfase"/>
</dbReference>
<dbReference type="Gene3D" id="3.90.550.10">
    <property type="entry name" value="Spore Coat Polysaccharide Biosynthesis Protein SpsA, Chain A"/>
    <property type="match status" value="1"/>
</dbReference>
<sequence>MSQSANPPESATTASGAEKLPALNGLVLTGGASTRMGKDKALLDRGGEPQLLATFRLLSGHVQSCFVSLRRDQRGESVRAGLPGIFDEVDGIGPAAGLLAAHGAYPDTAWLVLACDLPLLRPSTLLGLIRARDGRHAAIAYRSAVDDLPEPLCALWEPAALAGLSRQAQAGRYRLRDILESDDTLLLPTPSDDALENINTPQDLQRLRGPVGQGTPP</sequence>
<evidence type="ECO:0000256" key="8">
    <source>
        <dbReference type="HAMAP-Rule" id="MF_00316"/>
    </source>
</evidence>
<feature type="binding site" evidence="8">
    <location>
        <position position="87"/>
    </location>
    <ligand>
        <name>GTP</name>
        <dbReference type="ChEBI" id="CHEBI:37565"/>
    </ligand>
</feature>
<evidence type="ECO:0000256" key="4">
    <source>
        <dbReference type="ARBA" id="ARBA00022741"/>
    </source>
</evidence>
<evidence type="ECO:0000256" key="5">
    <source>
        <dbReference type="ARBA" id="ARBA00022842"/>
    </source>
</evidence>